<sequence length="637" mass="70918">MARRPQQVFDNETTDEDEDMMAQNDDAAGDKSVVLPKKDRAAKVKAMSNRVWLPEKHGGAQSNQRAQKAVAAEAEHEDQPAEKRSRLSHATRTRAQGQGTTGANSTFCSYHPEAHKKNAGAVPKALPRATPRPPNDTDDKDSVPQQRQPGDGQKAWAQVAAANVARKKATKTIDDINNEDFGDEDDEEHEDEDDEEHEDEDDEEHEDEENEEDDEFEDAGDLDLRQVPSHKLLGFLENESSPRSRQAMQASQTASSTQAGNEPSAFNLFNDNVGVIPARQHKSAARIAKGLNRQAEPETSSHLSAEELDEEEPEIISRKPTAKPSKKNRRKEQQIHDKTVHVQPEASNRHQPVPNDAQPAHLGPETPLPPWVTARNFPGKKPTLQAQHPLLICICHIAIQRAEWTMVTSDAWLECKQHGRGDYHRDILISAAEKVARTDSRALDVIVELQDYASKFAMTIGNMVVDHLSIHRNPAQKFAIDHIAAFQLGVEDQCTEHVKALKVADKYIYPGTWGVEAGQTWTLDTNTATLTYKSSHPRRPEPEMSMTLITLAATGIYSAISSWESGKRVKESFDADCNKPTYDRHIEYLWGMQRDNIGTYHKIMSELFNFATKSQARSIAAPVGSALAIADLADYSD</sequence>
<evidence type="ECO:0000313" key="4">
    <source>
        <dbReference type="Proteomes" id="UP001213000"/>
    </source>
</evidence>
<dbReference type="AlphaFoldDB" id="A0AAD5VXL6"/>
<feature type="compositionally biased region" description="Basic and acidic residues" evidence="1">
    <location>
        <begin position="331"/>
        <end position="340"/>
    </location>
</feature>
<keyword evidence="4" id="KW-1185">Reference proteome</keyword>
<feature type="compositionally biased region" description="Polar residues" evidence="1">
    <location>
        <begin position="238"/>
        <end position="261"/>
    </location>
</feature>
<dbReference type="Pfam" id="PF20149">
    <property type="entry name" value="DUF6532"/>
    <property type="match status" value="1"/>
</dbReference>
<name>A0AAD5VXL6_9AGAR</name>
<feature type="domain" description="DUF6532" evidence="2">
    <location>
        <begin position="398"/>
        <end position="589"/>
    </location>
</feature>
<evidence type="ECO:0000256" key="1">
    <source>
        <dbReference type="SAM" id="MobiDB-lite"/>
    </source>
</evidence>
<reference evidence="3" key="1">
    <citation type="submission" date="2022-07" db="EMBL/GenBank/DDBJ databases">
        <title>Genome Sequence of Leucocoprinus birnbaumii.</title>
        <authorList>
            <person name="Buettner E."/>
        </authorList>
    </citation>
    <scope>NUCLEOTIDE SEQUENCE</scope>
    <source>
        <strain evidence="3">VT141</strain>
    </source>
</reference>
<organism evidence="3 4">
    <name type="scientific">Leucocoprinus birnbaumii</name>
    <dbReference type="NCBI Taxonomy" id="56174"/>
    <lineage>
        <taxon>Eukaryota</taxon>
        <taxon>Fungi</taxon>
        <taxon>Dikarya</taxon>
        <taxon>Basidiomycota</taxon>
        <taxon>Agaricomycotina</taxon>
        <taxon>Agaricomycetes</taxon>
        <taxon>Agaricomycetidae</taxon>
        <taxon>Agaricales</taxon>
        <taxon>Agaricineae</taxon>
        <taxon>Agaricaceae</taxon>
        <taxon>Leucocoprinus</taxon>
    </lineage>
</organism>
<feature type="compositionally biased region" description="Low complexity" evidence="1">
    <location>
        <begin position="153"/>
        <end position="164"/>
    </location>
</feature>
<feature type="region of interest" description="Disordered" evidence="1">
    <location>
        <begin position="1"/>
        <end position="269"/>
    </location>
</feature>
<evidence type="ECO:0000313" key="3">
    <source>
        <dbReference type="EMBL" id="KAJ3567979.1"/>
    </source>
</evidence>
<dbReference type="EMBL" id="JANIEX010000375">
    <property type="protein sequence ID" value="KAJ3567979.1"/>
    <property type="molecule type" value="Genomic_DNA"/>
</dbReference>
<feature type="compositionally biased region" description="Basic and acidic residues" evidence="1">
    <location>
        <begin position="73"/>
        <end position="85"/>
    </location>
</feature>
<protein>
    <recommendedName>
        <fullName evidence="2">DUF6532 domain-containing protein</fullName>
    </recommendedName>
</protein>
<evidence type="ECO:0000259" key="2">
    <source>
        <dbReference type="Pfam" id="PF20149"/>
    </source>
</evidence>
<dbReference type="InterPro" id="IPR045341">
    <property type="entry name" value="DUF6532"/>
</dbReference>
<feature type="compositionally biased region" description="Basic residues" evidence="1">
    <location>
        <begin position="320"/>
        <end position="330"/>
    </location>
</feature>
<gene>
    <name evidence="3" type="ORF">NP233_g6015</name>
</gene>
<feature type="compositionally biased region" description="Low complexity" evidence="1">
    <location>
        <begin position="93"/>
        <end position="103"/>
    </location>
</feature>
<proteinExistence type="predicted"/>
<feature type="region of interest" description="Disordered" evidence="1">
    <location>
        <begin position="290"/>
        <end position="374"/>
    </location>
</feature>
<comment type="caution">
    <text evidence="3">The sequence shown here is derived from an EMBL/GenBank/DDBJ whole genome shotgun (WGS) entry which is preliminary data.</text>
</comment>
<feature type="compositionally biased region" description="Acidic residues" evidence="1">
    <location>
        <begin position="176"/>
        <end position="221"/>
    </location>
</feature>
<dbReference type="Proteomes" id="UP001213000">
    <property type="component" value="Unassembled WGS sequence"/>
</dbReference>
<accession>A0AAD5VXL6</accession>